<evidence type="ECO:0000313" key="3">
    <source>
        <dbReference type="Proteomes" id="UP001215231"/>
    </source>
</evidence>
<evidence type="ECO:0000256" key="1">
    <source>
        <dbReference type="SAM" id="SignalP"/>
    </source>
</evidence>
<keyword evidence="1" id="KW-0732">Signal</keyword>
<feature type="signal peptide" evidence="1">
    <location>
        <begin position="1"/>
        <end position="20"/>
    </location>
</feature>
<reference evidence="2 3" key="1">
    <citation type="journal article" date="2022" name="Mar. Drugs">
        <title>Bioassay-Guided Fractionation Leads to the Detection of Cholic Acid Generated by the Rare Thalassomonas sp.</title>
        <authorList>
            <person name="Pheiffer F."/>
            <person name="Schneider Y.K."/>
            <person name="Hansen E.H."/>
            <person name="Andersen J.H."/>
            <person name="Isaksson J."/>
            <person name="Busche T."/>
            <person name="R C."/>
            <person name="Kalinowski J."/>
            <person name="Zyl L.V."/>
            <person name="Trindade M."/>
        </authorList>
    </citation>
    <scope>NUCLEOTIDE SEQUENCE [LARGE SCALE GENOMIC DNA]</scope>
    <source>
        <strain evidence="2 3">A5K-61T</strain>
    </source>
</reference>
<gene>
    <name evidence="2" type="ORF">H3N35_26935</name>
</gene>
<name>A0ABY7VFU5_9GAMM</name>
<proteinExistence type="predicted"/>
<organism evidence="2 3">
    <name type="scientific">Thalassomonas haliotis</name>
    <dbReference type="NCBI Taxonomy" id="485448"/>
    <lineage>
        <taxon>Bacteria</taxon>
        <taxon>Pseudomonadati</taxon>
        <taxon>Pseudomonadota</taxon>
        <taxon>Gammaproteobacteria</taxon>
        <taxon>Alteromonadales</taxon>
        <taxon>Colwelliaceae</taxon>
        <taxon>Thalassomonas</taxon>
    </lineage>
</organism>
<feature type="chain" id="PRO_5045897859" description="Type IV pilus biogenesis protein PilP" evidence="1">
    <location>
        <begin position="21"/>
        <end position="169"/>
    </location>
</feature>
<evidence type="ECO:0008006" key="4">
    <source>
        <dbReference type="Google" id="ProtNLM"/>
    </source>
</evidence>
<dbReference type="RefSeq" id="WP_274051967.1">
    <property type="nucleotide sequence ID" value="NZ_CP059693.1"/>
</dbReference>
<evidence type="ECO:0000313" key="2">
    <source>
        <dbReference type="EMBL" id="WDE11783.1"/>
    </source>
</evidence>
<dbReference type="Proteomes" id="UP001215231">
    <property type="component" value="Chromosome"/>
</dbReference>
<sequence length="169" mass="18871">MSRYIVALMLGLGLTPATQAFDLKSEFSSCAQIRDSLSRLACYDKLAQESKLNADDKAVRVKPRREAAVYTADTSKSKDNADSFGKAHLETASPGEENTNMFSEIDKVKELHYGKLALTLTNGQVWHQTDSNKLLLEAGDKVELIEGMLSAIYLRKDGFNKRIRVKRIK</sequence>
<dbReference type="EMBL" id="CP059693">
    <property type="protein sequence ID" value="WDE11783.1"/>
    <property type="molecule type" value="Genomic_DNA"/>
</dbReference>
<keyword evidence="3" id="KW-1185">Reference proteome</keyword>
<accession>A0ABY7VFU5</accession>
<protein>
    <recommendedName>
        <fullName evidence="4">Type IV pilus biogenesis protein PilP</fullName>
    </recommendedName>
</protein>